<dbReference type="RefSeq" id="WP_041123041.1">
    <property type="nucleotide sequence ID" value="NZ_JXRQ01000024.1"/>
</dbReference>
<reference evidence="3 4" key="1">
    <citation type="submission" date="2015-01" db="EMBL/GenBank/DDBJ databases">
        <title>Genome sequence of Jeotgalibacillus alimentarius.</title>
        <authorList>
            <person name="Goh K.M."/>
            <person name="Chan K.-G."/>
            <person name="Yaakop A.S."/>
            <person name="Ee R."/>
            <person name="Gan H.M."/>
            <person name="Chan C.S."/>
        </authorList>
    </citation>
    <scope>NUCLEOTIDE SEQUENCE [LARGE SCALE GENOMIC DNA]</scope>
    <source>
        <strain evidence="3 4">YKJ-13</strain>
    </source>
</reference>
<dbReference type="PATRIC" id="fig|135826.4.peg.2481"/>
<dbReference type="InterPro" id="IPR010572">
    <property type="entry name" value="Tail_dom"/>
</dbReference>
<dbReference type="STRING" id="135826.KP77_24900"/>
<dbReference type="AlphaFoldDB" id="A0A0C2VD97"/>
<dbReference type="Proteomes" id="UP000031950">
    <property type="component" value="Unassembled WGS sequence"/>
</dbReference>
<organism evidence="3 4">
    <name type="scientific">Jeotgalibacillus alimentarius</name>
    <dbReference type="NCBI Taxonomy" id="135826"/>
    <lineage>
        <taxon>Bacteria</taxon>
        <taxon>Bacillati</taxon>
        <taxon>Bacillota</taxon>
        <taxon>Bacilli</taxon>
        <taxon>Bacillales</taxon>
        <taxon>Caryophanaceae</taxon>
        <taxon>Jeotgalibacillus</taxon>
    </lineage>
</organism>
<keyword evidence="4" id="KW-1185">Reference proteome</keyword>
<accession>A0A0C2VD97</accession>
<dbReference type="NCBIfam" id="TIGR01665">
    <property type="entry name" value="put_anti_recept"/>
    <property type="match status" value="1"/>
</dbReference>
<feature type="domain" description="Prophage endopeptidase tail N-terminal" evidence="2">
    <location>
        <begin position="30"/>
        <end position="82"/>
    </location>
</feature>
<gene>
    <name evidence="3" type="ORF">KP77_24900</name>
</gene>
<proteinExistence type="predicted"/>
<evidence type="ECO:0008006" key="5">
    <source>
        <dbReference type="Google" id="ProtNLM"/>
    </source>
</evidence>
<dbReference type="InterPro" id="IPR007119">
    <property type="entry name" value="Phage_tail_spike_N"/>
</dbReference>
<evidence type="ECO:0000313" key="3">
    <source>
        <dbReference type="EMBL" id="KIL46922.1"/>
    </source>
</evidence>
<protein>
    <recommendedName>
        <fullName evidence="5">Peptidase S74 domain-containing protein</fullName>
    </recommendedName>
</protein>
<feature type="domain" description="Tail spike" evidence="1">
    <location>
        <begin position="100"/>
        <end position="318"/>
    </location>
</feature>
<dbReference type="EMBL" id="JXRQ01000024">
    <property type="protein sequence ID" value="KIL46922.1"/>
    <property type="molecule type" value="Genomic_DNA"/>
</dbReference>
<dbReference type="Pfam" id="PF06605">
    <property type="entry name" value="Prophage_tail"/>
    <property type="match status" value="1"/>
</dbReference>
<dbReference type="OrthoDB" id="2240714at2"/>
<name>A0A0C2VD97_9BACL</name>
<comment type="caution">
    <text evidence="3">The sequence shown here is derived from an EMBL/GenBank/DDBJ whole genome shotgun (WGS) entry which is preliminary data.</text>
</comment>
<dbReference type="InterPro" id="IPR044051">
    <property type="entry name" value="Prophage_tail_N"/>
</dbReference>
<dbReference type="Gene3D" id="6.20.110.10">
    <property type="match status" value="1"/>
</dbReference>
<evidence type="ECO:0000313" key="4">
    <source>
        <dbReference type="Proteomes" id="UP000031950"/>
    </source>
</evidence>
<sequence length="702" mass="77763">MLTVLDKNEKPIGITTPSPGTEVREVLTMGETVLSFSIPQNSDSAKLIELENFIVYEDQKFIIKQADYSESGKKTISVKATHVYIELIDEYIPRVVEFYGVSCQTAVNEVLFGTDFSVGSINAPGLHDIDLTEINVLKALQMIREKWNVDLWFDNRTVHLGNRSRMTDVEIKYGKNLKALSYPSTTSNIITRLYVYGKDGLTLEGLTGLRYVDSPYIGMYRRPKRGEVRFNDIDDPSELLYEAQKYLDTVDKIQFSYKVDFLHEEDIRLGDVVHITHTPFGIDRLPARIVDIVKNPFDKKTIRATLSSAWKDMLDQDADNIQKQQDDSRYINRRVKQINEDLSEQYSMIEQTDERITLEVGVINGELQEAFSQITINATEIQSKVSQTDYNGNTISSLINQTATTIKIQASKINLVGAVTVLSEITGNLGTITGGTINGITLNSISPGRNVQISNGRISINDMSLDQDRLTWDLGSPQGYVHSIRGSSLDLSIYSSIGSITLQSLNDSVRFIGDVNFSSASVSGLPAPSYVANAGYANTAGEASEVRNGGTVAMIGSTVELNPSGSGLLRVLSAGSNTLIQHQYSGAAIKLLSDEVHIRNGSDTGYRSIHASAFTEVSNREYKKNIEIADMQALDGVISTQVHSYHHIDDLDNEFKRIGLIVDEAPAEVVSLDGVGIDMYHMVSYLWRAIQELYEKVEVGGN</sequence>
<dbReference type="Pfam" id="PF18994">
    <property type="entry name" value="Prophage_tailD1"/>
    <property type="match status" value="1"/>
</dbReference>
<evidence type="ECO:0000259" key="1">
    <source>
        <dbReference type="Pfam" id="PF06605"/>
    </source>
</evidence>
<evidence type="ECO:0000259" key="2">
    <source>
        <dbReference type="Pfam" id="PF18994"/>
    </source>
</evidence>